<proteinExistence type="predicted"/>
<reference evidence="2" key="1">
    <citation type="submission" date="2020-11" db="EMBL/GenBank/DDBJ databases">
        <title>Enhanced detection system for hospital associated transmission using whole genome sequencing surveillance.</title>
        <authorList>
            <person name="Harrison L.H."/>
            <person name="Van Tyne D."/>
            <person name="Marsh J.W."/>
            <person name="Griffith M.P."/>
            <person name="Snyder D.J."/>
            <person name="Cooper V.S."/>
            <person name="Mustapha M."/>
        </authorList>
    </citation>
    <scope>NUCLEOTIDE SEQUENCE</scope>
    <source>
        <strain evidence="2">PR00070</strain>
    </source>
</reference>
<evidence type="ECO:0000313" key="3">
    <source>
        <dbReference type="Proteomes" id="UP000612266"/>
    </source>
</evidence>
<evidence type="ECO:0000313" key="2">
    <source>
        <dbReference type="EMBL" id="MBG2915216.1"/>
    </source>
</evidence>
<evidence type="ECO:0000256" key="1">
    <source>
        <dbReference type="SAM" id="Phobius"/>
    </source>
</evidence>
<dbReference type="RefSeq" id="WP_196563825.1">
    <property type="nucleotide sequence ID" value="NZ_JADSJR010000017.1"/>
</dbReference>
<dbReference type="EMBL" id="JADSJR010000017">
    <property type="protein sequence ID" value="MBG2915216.1"/>
    <property type="molecule type" value="Genomic_DNA"/>
</dbReference>
<organism evidence="2 3">
    <name type="scientific">Proteus terrae subsp. cibarius</name>
    <dbReference type="NCBI Taxonomy" id="626774"/>
    <lineage>
        <taxon>Bacteria</taxon>
        <taxon>Pseudomonadati</taxon>
        <taxon>Pseudomonadota</taxon>
        <taxon>Gammaproteobacteria</taxon>
        <taxon>Enterobacterales</taxon>
        <taxon>Morganellaceae</taxon>
        <taxon>Proteus</taxon>
    </lineage>
</organism>
<accession>A0A8I0WU24</accession>
<dbReference type="Proteomes" id="UP000612266">
    <property type="component" value="Unassembled WGS sequence"/>
</dbReference>
<name>A0A8I0WU24_9GAMM</name>
<keyword evidence="1" id="KW-1133">Transmembrane helix</keyword>
<dbReference type="AlphaFoldDB" id="A0A8I0WU24"/>
<gene>
    <name evidence="2" type="ORF">I4901_12665</name>
</gene>
<sequence>MKTGTLYYKMTLRRYMYPLFIIGALINSTWLMKLCFKKEIVFEDQEVELSSE</sequence>
<keyword evidence="1" id="KW-0472">Membrane</keyword>
<feature type="transmembrane region" description="Helical" evidence="1">
    <location>
        <begin position="15"/>
        <end position="36"/>
    </location>
</feature>
<keyword evidence="1" id="KW-0812">Transmembrane</keyword>
<comment type="caution">
    <text evidence="2">The sequence shown here is derived from an EMBL/GenBank/DDBJ whole genome shotgun (WGS) entry which is preliminary data.</text>
</comment>
<protein>
    <submittedName>
        <fullName evidence="2">Uncharacterized protein</fullName>
    </submittedName>
</protein>